<organism evidence="2 3">
    <name type="scientific">Flavobacterium arundinis</name>
    <dbReference type="NCBI Taxonomy" id="3139143"/>
    <lineage>
        <taxon>Bacteria</taxon>
        <taxon>Pseudomonadati</taxon>
        <taxon>Bacteroidota</taxon>
        <taxon>Flavobacteriia</taxon>
        <taxon>Flavobacteriales</taxon>
        <taxon>Flavobacteriaceae</taxon>
        <taxon>Flavobacterium</taxon>
    </lineage>
</organism>
<dbReference type="RefSeq" id="WP_341696982.1">
    <property type="nucleotide sequence ID" value="NZ_JBBYHR010000005.1"/>
</dbReference>
<feature type="chain" id="PRO_5046592013" description="P/Homo B domain-containing protein" evidence="1">
    <location>
        <begin position="23"/>
        <end position="142"/>
    </location>
</feature>
<name>A0ABU9HWX4_9FLAO</name>
<gene>
    <name evidence="2" type="ORF">AAEO56_10365</name>
</gene>
<comment type="caution">
    <text evidence="2">The sequence shown here is derived from an EMBL/GenBank/DDBJ whole genome shotgun (WGS) entry which is preliminary data.</text>
</comment>
<keyword evidence="1" id="KW-0732">Signal</keyword>
<reference evidence="2 3" key="1">
    <citation type="submission" date="2024-04" db="EMBL/GenBank/DDBJ databases">
        <title>Flavobacterium sp. DGU11 16S ribosomal RNA gene Genome sequencing and assembly.</title>
        <authorList>
            <person name="Park S."/>
        </authorList>
    </citation>
    <scope>NUCLEOTIDE SEQUENCE [LARGE SCALE GENOMIC DNA]</scope>
    <source>
        <strain evidence="2 3">DGU11</strain>
    </source>
</reference>
<keyword evidence="3" id="KW-1185">Reference proteome</keyword>
<dbReference type="Proteomes" id="UP001464555">
    <property type="component" value="Unassembled WGS sequence"/>
</dbReference>
<dbReference type="EMBL" id="JBBYHR010000005">
    <property type="protein sequence ID" value="MEL1244665.1"/>
    <property type="molecule type" value="Genomic_DNA"/>
</dbReference>
<protein>
    <recommendedName>
        <fullName evidence="4">P/Homo B domain-containing protein</fullName>
    </recommendedName>
</protein>
<evidence type="ECO:0000313" key="3">
    <source>
        <dbReference type="Proteomes" id="UP001464555"/>
    </source>
</evidence>
<dbReference type="Gene3D" id="2.60.120.260">
    <property type="entry name" value="Galactose-binding domain-like"/>
    <property type="match status" value="1"/>
</dbReference>
<evidence type="ECO:0000313" key="2">
    <source>
        <dbReference type="EMBL" id="MEL1244665.1"/>
    </source>
</evidence>
<feature type="signal peptide" evidence="1">
    <location>
        <begin position="1"/>
        <end position="22"/>
    </location>
</feature>
<accession>A0ABU9HWX4</accession>
<evidence type="ECO:0000256" key="1">
    <source>
        <dbReference type="SAM" id="SignalP"/>
    </source>
</evidence>
<evidence type="ECO:0008006" key="4">
    <source>
        <dbReference type="Google" id="ProtNLM"/>
    </source>
</evidence>
<proteinExistence type="predicted"/>
<sequence length="142" mass="15199">MKKCLLFGFLFLLNLSYFLTFSGSTGTISDDRQPNEFALTASGLSSPLSNSYGLVKVCLNLTRKYYSGLTVYHAAPDRTSVNLVSGIGGNGNNFTNTCFSHSAAISINAASPLFSGTFKPQETIANINNGQAGNGIWKLRIT</sequence>